<evidence type="ECO:0000313" key="14">
    <source>
        <dbReference type="EMBL" id="PAV17244.1"/>
    </source>
</evidence>
<keyword evidence="8" id="KW-0539">Nucleus</keyword>
<dbReference type="GO" id="GO:0003727">
    <property type="term" value="F:single-stranded RNA binding"/>
    <property type="evidence" value="ECO:0007669"/>
    <property type="project" value="TreeGrafter"/>
</dbReference>
<dbReference type="GO" id="GO:0071040">
    <property type="term" value="P:nuclear polyadenylation-dependent antisense transcript catabolic process"/>
    <property type="evidence" value="ECO:0007669"/>
    <property type="project" value="TreeGrafter"/>
</dbReference>
<dbReference type="InterPro" id="IPR036259">
    <property type="entry name" value="MFS_trans_sf"/>
</dbReference>
<keyword evidence="15" id="KW-1185">Reference proteome</keyword>
<dbReference type="GO" id="GO:0022857">
    <property type="term" value="F:transmembrane transporter activity"/>
    <property type="evidence" value="ECO:0007669"/>
    <property type="project" value="InterPro"/>
</dbReference>
<dbReference type="GO" id="GO:0071037">
    <property type="term" value="P:nuclear polyadenylation-dependent snRNA catabolic process"/>
    <property type="evidence" value="ECO:0007669"/>
    <property type="project" value="TreeGrafter"/>
</dbReference>
<dbReference type="Proteomes" id="UP000217199">
    <property type="component" value="Unassembled WGS sequence"/>
</dbReference>
<dbReference type="GO" id="GO:0000175">
    <property type="term" value="F:3'-5'-RNA exonuclease activity"/>
    <property type="evidence" value="ECO:0007669"/>
    <property type="project" value="InterPro"/>
</dbReference>
<evidence type="ECO:0000256" key="3">
    <source>
        <dbReference type="ARBA" id="ARBA00022552"/>
    </source>
</evidence>
<feature type="compositionally biased region" description="Basic and acidic residues" evidence="10">
    <location>
        <begin position="761"/>
        <end position="775"/>
    </location>
</feature>
<dbReference type="SUPFAM" id="SSF47819">
    <property type="entry name" value="HRDC-like"/>
    <property type="match status" value="1"/>
</dbReference>
<evidence type="ECO:0000256" key="4">
    <source>
        <dbReference type="ARBA" id="ARBA00022722"/>
    </source>
</evidence>
<dbReference type="InterPro" id="IPR012588">
    <property type="entry name" value="Exosome-assoc_fac_Rrp6_N"/>
</dbReference>
<keyword evidence="4" id="KW-0540">Nuclease</keyword>
<dbReference type="Pfam" id="PF00570">
    <property type="entry name" value="HRDC"/>
    <property type="match status" value="1"/>
</dbReference>
<dbReference type="Gene3D" id="3.30.420.10">
    <property type="entry name" value="Ribonuclease H-like superfamily/Ribonuclease H"/>
    <property type="match status" value="1"/>
</dbReference>
<dbReference type="GO" id="GO:0000176">
    <property type="term" value="C:nuclear exosome (RNase complex)"/>
    <property type="evidence" value="ECO:0007669"/>
    <property type="project" value="InterPro"/>
</dbReference>
<dbReference type="OrthoDB" id="2250022at2759"/>
<dbReference type="InterPro" id="IPR049559">
    <property type="entry name" value="Rrp6p-like_exo"/>
</dbReference>
<feature type="domain" description="HRDC" evidence="13">
    <location>
        <begin position="466"/>
        <end position="546"/>
    </location>
</feature>
<keyword evidence="11" id="KW-1133">Transmembrane helix</keyword>
<dbReference type="InterPro" id="IPR036397">
    <property type="entry name" value="RNaseH_sf"/>
</dbReference>
<evidence type="ECO:0000259" key="12">
    <source>
        <dbReference type="PROSITE" id="PS50850"/>
    </source>
</evidence>
<feature type="region of interest" description="Disordered" evidence="10">
    <location>
        <begin position="734"/>
        <end position="820"/>
    </location>
</feature>
<dbReference type="InterPro" id="IPR002562">
    <property type="entry name" value="3'-5'_exonuclease_dom"/>
</dbReference>
<feature type="transmembrane region" description="Helical" evidence="11">
    <location>
        <begin position="890"/>
        <end position="909"/>
    </location>
</feature>
<keyword evidence="6" id="KW-0271">Exosome</keyword>
<feature type="transmembrane region" description="Helical" evidence="11">
    <location>
        <begin position="956"/>
        <end position="975"/>
    </location>
</feature>
<feature type="transmembrane region" description="Helical" evidence="11">
    <location>
        <begin position="1267"/>
        <end position="1293"/>
    </location>
</feature>
<dbReference type="SUPFAM" id="SSF103473">
    <property type="entry name" value="MFS general substrate transporter"/>
    <property type="match status" value="1"/>
</dbReference>
<keyword evidence="3" id="KW-0698">rRNA processing</keyword>
<dbReference type="CDD" id="cd17323">
    <property type="entry name" value="MFS_Tpo1_MDR_like"/>
    <property type="match status" value="1"/>
</dbReference>
<gene>
    <name evidence="14" type="ORF">PNOK_0730800</name>
</gene>
<feature type="compositionally biased region" description="Basic residues" evidence="10">
    <location>
        <begin position="736"/>
        <end position="745"/>
    </location>
</feature>
<dbReference type="PROSITE" id="PS50967">
    <property type="entry name" value="HRDC"/>
    <property type="match status" value="1"/>
</dbReference>
<evidence type="ECO:0000256" key="8">
    <source>
        <dbReference type="ARBA" id="ARBA00023242"/>
    </source>
</evidence>
<keyword evidence="7" id="KW-0269">Exonuclease</keyword>
<keyword evidence="11" id="KW-0472">Membrane</keyword>
<dbReference type="GO" id="GO:0071044">
    <property type="term" value="P:histone mRNA catabolic process"/>
    <property type="evidence" value="ECO:0007669"/>
    <property type="project" value="TreeGrafter"/>
</dbReference>
<name>A0A286UCJ7_9AGAM</name>
<feature type="transmembrane region" description="Helical" evidence="11">
    <location>
        <begin position="1163"/>
        <end position="1180"/>
    </location>
</feature>
<feature type="transmembrane region" description="Helical" evidence="11">
    <location>
        <begin position="929"/>
        <end position="949"/>
    </location>
</feature>
<dbReference type="PROSITE" id="PS50850">
    <property type="entry name" value="MFS"/>
    <property type="match status" value="1"/>
</dbReference>
<dbReference type="SUPFAM" id="SSF53098">
    <property type="entry name" value="Ribonuclease H-like"/>
    <property type="match status" value="1"/>
</dbReference>
<dbReference type="InParanoid" id="A0A286UCJ7"/>
<comment type="similarity">
    <text evidence="9">Belongs to the exosome component 10/RRP6 family.</text>
</comment>
<reference evidence="14 15" key="1">
    <citation type="journal article" date="2017" name="Mol. Ecol.">
        <title>Comparative and population genomic landscape of Phellinus noxius: A hypervariable fungus causing root rot in trees.</title>
        <authorList>
            <person name="Chung C.L."/>
            <person name="Lee T.J."/>
            <person name="Akiba M."/>
            <person name="Lee H.H."/>
            <person name="Kuo T.H."/>
            <person name="Liu D."/>
            <person name="Ke H.M."/>
            <person name="Yokoi T."/>
            <person name="Roa M.B."/>
            <person name="Lu M.J."/>
            <person name="Chang Y.Y."/>
            <person name="Ann P.J."/>
            <person name="Tsai J.N."/>
            <person name="Chen C.Y."/>
            <person name="Tzean S.S."/>
            <person name="Ota Y."/>
            <person name="Hattori T."/>
            <person name="Sahashi N."/>
            <person name="Liou R.F."/>
            <person name="Kikuchi T."/>
            <person name="Tsai I.J."/>
        </authorList>
    </citation>
    <scope>NUCLEOTIDE SEQUENCE [LARGE SCALE GENOMIC DNA]</scope>
    <source>
        <strain evidence="14 15">FFPRI411160</strain>
    </source>
</reference>
<dbReference type="Pfam" id="PF01612">
    <property type="entry name" value="DNA_pol_A_exo1"/>
    <property type="match status" value="1"/>
</dbReference>
<evidence type="ECO:0000256" key="1">
    <source>
        <dbReference type="ARBA" id="ARBA00004123"/>
    </source>
</evidence>
<dbReference type="InterPro" id="IPR010997">
    <property type="entry name" value="HRDC-like_sf"/>
</dbReference>
<keyword evidence="5" id="KW-0378">Hydrolase</keyword>
<evidence type="ECO:0000256" key="10">
    <source>
        <dbReference type="SAM" id="MobiDB-lite"/>
    </source>
</evidence>
<evidence type="ECO:0000256" key="7">
    <source>
        <dbReference type="ARBA" id="ARBA00022839"/>
    </source>
</evidence>
<dbReference type="SMART" id="SM00341">
    <property type="entry name" value="HRDC"/>
    <property type="match status" value="1"/>
</dbReference>
<dbReference type="FunFam" id="3.30.420.10:FF:000059">
    <property type="entry name" value="Exosome complex exonuclease Rrp6"/>
    <property type="match status" value="1"/>
</dbReference>
<dbReference type="GO" id="GO:0005730">
    <property type="term" value="C:nucleolus"/>
    <property type="evidence" value="ECO:0007669"/>
    <property type="project" value="TreeGrafter"/>
</dbReference>
<dbReference type="Gene3D" id="1.20.1250.20">
    <property type="entry name" value="MFS general substrate transporter like domains"/>
    <property type="match status" value="1"/>
</dbReference>
<dbReference type="Gene3D" id="1.20.1720.10">
    <property type="entry name" value="Multidrug resistance protein D"/>
    <property type="match status" value="1"/>
</dbReference>
<feature type="transmembrane region" description="Helical" evidence="11">
    <location>
        <begin position="1043"/>
        <end position="1064"/>
    </location>
</feature>
<feature type="transmembrane region" description="Helical" evidence="11">
    <location>
        <begin position="1336"/>
        <end position="1354"/>
    </location>
</feature>
<dbReference type="PANTHER" id="PTHR12124">
    <property type="entry name" value="POLYMYOSITIS/SCLERODERMA AUTOANTIGEN-RELATED"/>
    <property type="match status" value="1"/>
</dbReference>
<feature type="transmembrane region" description="Helical" evidence="11">
    <location>
        <begin position="1200"/>
        <end position="1220"/>
    </location>
</feature>
<feature type="transmembrane region" description="Helical" evidence="11">
    <location>
        <begin position="1018"/>
        <end position="1037"/>
    </location>
</feature>
<evidence type="ECO:0000256" key="11">
    <source>
        <dbReference type="SAM" id="Phobius"/>
    </source>
</evidence>
<evidence type="ECO:0000256" key="2">
    <source>
        <dbReference type="ARBA" id="ARBA00004141"/>
    </source>
</evidence>
<evidence type="ECO:0000256" key="5">
    <source>
        <dbReference type="ARBA" id="ARBA00022801"/>
    </source>
</evidence>
<evidence type="ECO:0000313" key="15">
    <source>
        <dbReference type="Proteomes" id="UP000217199"/>
    </source>
</evidence>
<evidence type="ECO:0000256" key="6">
    <source>
        <dbReference type="ARBA" id="ARBA00022835"/>
    </source>
</evidence>
<dbReference type="GO" id="GO:0000467">
    <property type="term" value="P:exonucleolytic trimming to generate mature 3'-end of 5.8S rRNA from tricistronic rRNA transcript (SSU-rRNA, 5.8S rRNA, LSU-rRNA)"/>
    <property type="evidence" value="ECO:0007669"/>
    <property type="project" value="InterPro"/>
</dbReference>
<dbReference type="EMBL" id="NBII01000007">
    <property type="protein sequence ID" value="PAV17244.1"/>
    <property type="molecule type" value="Genomic_DNA"/>
</dbReference>
<dbReference type="SMART" id="SM00474">
    <property type="entry name" value="35EXOc"/>
    <property type="match status" value="1"/>
</dbReference>
<dbReference type="GO" id="GO:0071051">
    <property type="term" value="P:poly(A)-dependent snoRNA 3'-end processing"/>
    <property type="evidence" value="ECO:0007669"/>
    <property type="project" value="TreeGrafter"/>
</dbReference>
<dbReference type="GO" id="GO:0071035">
    <property type="term" value="P:nuclear polyadenylation-dependent rRNA catabolic process"/>
    <property type="evidence" value="ECO:0007669"/>
    <property type="project" value="TreeGrafter"/>
</dbReference>
<dbReference type="InterPro" id="IPR045092">
    <property type="entry name" value="Rrp6-like"/>
</dbReference>
<accession>A0A286UCJ7</accession>
<dbReference type="GO" id="GO:0071038">
    <property type="term" value="P:TRAMP-dependent tRNA surveillance pathway"/>
    <property type="evidence" value="ECO:0007669"/>
    <property type="project" value="TreeGrafter"/>
</dbReference>
<dbReference type="InterPro" id="IPR011701">
    <property type="entry name" value="MFS"/>
</dbReference>
<dbReference type="InterPro" id="IPR002121">
    <property type="entry name" value="HRDC_dom"/>
</dbReference>
<organism evidence="14 15">
    <name type="scientific">Pyrrhoderma noxium</name>
    <dbReference type="NCBI Taxonomy" id="2282107"/>
    <lineage>
        <taxon>Eukaryota</taxon>
        <taxon>Fungi</taxon>
        <taxon>Dikarya</taxon>
        <taxon>Basidiomycota</taxon>
        <taxon>Agaricomycotina</taxon>
        <taxon>Agaricomycetes</taxon>
        <taxon>Hymenochaetales</taxon>
        <taxon>Hymenochaetaceae</taxon>
        <taxon>Pyrrhoderma</taxon>
    </lineage>
</organism>
<protein>
    <submittedName>
        <fullName evidence="14">MFS general substrate transporter</fullName>
    </submittedName>
</protein>
<evidence type="ECO:0000259" key="13">
    <source>
        <dbReference type="PROSITE" id="PS50967"/>
    </source>
</evidence>
<proteinExistence type="inferred from homology"/>
<dbReference type="GO" id="GO:0071039">
    <property type="term" value="P:nuclear polyadenylation-dependent CUT catabolic process"/>
    <property type="evidence" value="ECO:0007669"/>
    <property type="project" value="TreeGrafter"/>
</dbReference>
<dbReference type="InterPro" id="IPR012337">
    <property type="entry name" value="RNaseH-like_sf"/>
</dbReference>
<keyword evidence="11" id="KW-0812">Transmembrane</keyword>
<dbReference type="GO" id="GO:0016020">
    <property type="term" value="C:membrane"/>
    <property type="evidence" value="ECO:0007669"/>
    <property type="project" value="UniProtKB-SubCell"/>
</dbReference>
<dbReference type="InterPro" id="IPR044876">
    <property type="entry name" value="HRDC_dom_sf"/>
</dbReference>
<dbReference type="GO" id="GO:0000166">
    <property type="term" value="F:nucleotide binding"/>
    <property type="evidence" value="ECO:0007669"/>
    <property type="project" value="InterPro"/>
</dbReference>
<dbReference type="Pfam" id="PF07690">
    <property type="entry name" value="MFS_1"/>
    <property type="match status" value="1"/>
</dbReference>
<dbReference type="CDD" id="cd06147">
    <property type="entry name" value="Rrp6p_like_exo"/>
    <property type="match status" value="1"/>
</dbReference>
<dbReference type="FunFam" id="1.10.150.80:FF:000001">
    <property type="entry name" value="Putative exosome component 10"/>
    <property type="match status" value="1"/>
</dbReference>
<evidence type="ECO:0000256" key="9">
    <source>
        <dbReference type="ARBA" id="ARBA00043957"/>
    </source>
</evidence>
<comment type="subcellular location">
    <subcellularLocation>
        <location evidence="2">Membrane</location>
        <topology evidence="2">Multi-pass membrane protein</topology>
    </subcellularLocation>
    <subcellularLocation>
        <location evidence="1">Nucleus</location>
    </subcellularLocation>
</comment>
<dbReference type="Gene3D" id="1.10.150.80">
    <property type="entry name" value="HRDC domain"/>
    <property type="match status" value="1"/>
</dbReference>
<dbReference type="GO" id="GO:0071036">
    <property type="term" value="P:nuclear polyadenylation-dependent snoRNA catabolic process"/>
    <property type="evidence" value="ECO:0007669"/>
    <property type="project" value="TreeGrafter"/>
</dbReference>
<dbReference type="PANTHER" id="PTHR12124:SF47">
    <property type="entry name" value="EXOSOME COMPONENT 10"/>
    <property type="match status" value="1"/>
</dbReference>
<sequence>MSSQAGSSKISSITQESFEEYNESTKSAILNSTKLAVALPMDIGFHRSVDKDFSKAIDACSERTLFLTNKLLNLAEPNNKATKGKEKLGNQEEVLDRFGTLVVDILDQFFERADMSLDELYGRTRPAAVTVKPIPSSQTALSSHRGRLDPSILHASHIQKPQLKFKKKVDNSNNAHWTPGLKHKYNAQIPLGHYYKGEPVDEGEEIDFSRNTHPYAYEIEHISYPSNLFEHKEAKSPNSFENTPFTMVDSVPELEVLLEKLRNAKEIAVDLEHHSFRTFSGFVCLMQISTREEDFIIDTLSLREELESLNEIFTDPKIVKVFHGAESDIVWLQQDFNIFVVNLFDTYHASRLLDFPKHGLGALLEMYCDFVPDKRYQLADWRIRPLPTEMLKYARSDTHFLLYIYDNLRNALLDRADGRLDLMQATLNRSKATSLRIYEPEVYDFETGNGPGGWNTLADKWGRILSGKHLAVFRSVHAWRDTVARSEDESTRFVLPNHYLFQIAEKPPADMTALLANFKPVPALVRTKGASLLAAIRSAVQESSDRRNEDIVEIETNALGHSSPEAIMKDVSRQLPEITPTTGSNLLSIAELDVPSLWGLRKNTISTTSSSLLGTPTKKSNSVSTAYASEKSSLFPKGWSVNNSPPRRSRNLNNKNRYLEVLSRIHNAITVGSAAPIVVHLSDTSIKAEHDENTPVDVTSVVSEQIEIPFVPPSQRSNNDTLKSEVADTIVIVGKPRQKKRKRSRILNEEPITNASGSKKVKSEDSSPSEDKIEDLKEDEEFDYSTAPNFLDGPGIDKTSQLNTSKGKKGKGQSLGHGNFPAPPRAYNELMTMSGDSTPTTAPATPYELPTKLSSPPKTPEVITSTETVDIEHVTVDDDPREWSQTRKTIILAIVASASMLATFATNIYSPALSQVKADLHATDTQIAASLSTFIIVQGVAPLFWSAVSEIKGRKIVYITAESIFIAGCIIVGTARNIAVVIALRCFQAFGSSAVFSVGAGTLADIYEPHERGTMMGLYYAAPLLGPSLGPILGGALTEAWNWRATFYFLAGFCALSLGSFFLFKDTFRRERSLAYQAALKRAKHSMENKYKRRLAASQTTTMDETCKHNEEPTVVSEKDVEAQNATGVVSTPQISVQDVKLSLRDINPLAPIPRVLKQRCNFIILVASGLLFAFSYSILYTCSRTFSNKYGYNALQVGLVLLSFGIGSMAGSILGGRWSDYSLRRLKAENGGVGSPEMRLLSTKWAMLLLPFSSVAYAWLCEKKIHVAAVCVALFFSGFLSIWIYSSTLAYIVDANTGRSSSAVACNSAFRGILGFTASEIAVPLQNSIGDGGLYTIWAGLLGIVAVLILILLKKGEEWRKKDLEKESRL</sequence>
<dbReference type="STRING" id="2282107.A0A286UCJ7"/>
<dbReference type="Pfam" id="PF08066">
    <property type="entry name" value="PMC2NT"/>
    <property type="match status" value="1"/>
</dbReference>
<dbReference type="InterPro" id="IPR020846">
    <property type="entry name" value="MFS_dom"/>
</dbReference>
<comment type="caution">
    <text evidence="14">The sequence shown here is derived from an EMBL/GenBank/DDBJ whole genome shotgun (WGS) entry which is preliminary data.</text>
</comment>
<feature type="domain" description="Major facilitator superfamily (MFS) profile" evidence="12">
    <location>
        <begin position="891"/>
        <end position="1358"/>
    </location>
</feature>